<dbReference type="RefSeq" id="WP_386145015.1">
    <property type="nucleotide sequence ID" value="NZ_JBHMCG010000169.1"/>
</dbReference>
<dbReference type="InterPro" id="IPR043502">
    <property type="entry name" value="DNA/RNA_pol_sf"/>
</dbReference>
<feature type="domain" description="Reverse transcriptase" evidence="1">
    <location>
        <begin position="66"/>
        <end position="197"/>
    </location>
</feature>
<keyword evidence="3" id="KW-1185">Reference proteome</keyword>
<dbReference type="InterPro" id="IPR051083">
    <property type="entry name" value="GrpII_Intron_Splice-Mob/Def"/>
</dbReference>
<dbReference type="PROSITE" id="PS50878">
    <property type="entry name" value="RT_POL"/>
    <property type="match status" value="1"/>
</dbReference>
<dbReference type="InterPro" id="IPR000477">
    <property type="entry name" value="RT_dom"/>
</dbReference>
<protein>
    <submittedName>
        <fullName evidence="2">Reverse transcriptase domain-containing protein</fullName>
    </submittedName>
</protein>
<dbReference type="PANTHER" id="PTHR34047:SF8">
    <property type="entry name" value="PROTEIN YKFC"/>
    <property type="match status" value="1"/>
</dbReference>
<gene>
    <name evidence="2" type="ORF">ACFFTL_39645</name>
</gene>
<evidence type="ECO:0000313" key="2">
    <source>
        <dbReference type="EMBL" id="MFB9578223.1"/>
    </source>
</evidence>
<evidence type="ECO:0000259" key="1">
    <source>
        <dbReference type="PROSITE" id="PS50878"/>
    </source>
</evidence>
<dbReference type="GO" id="GO:0003964">
    <property type="term" value="F:RNA-directed DNA polymerase activity"/>
    <property type="evidence" value="ECO:0007669"/>
    <property type="project" value="UniProtKB-KW"/>
</dbReference>
<organism evidence="2 3">
    <name type="scientific">Streptomyces yanii</name>
    <dbReference type="NCBI Taxonomy" id="78510"/>
    <lineage>
        <taxon>Bacteria</taxon>
        <taxon>Bacillati</taxon>
        <taxon>Actinomycetota</taxon>
        <taxon>Actinomycetes</taxon>
        <taxon>Kitasatosporales</taxon>
        <taxon>Streptomycetaceae</taxon>
        <taxon>Streptomyces</taxon>
    </lineage>
</organism>
<name>A0ABV5RKA2_9ACTN</name>
<dbReference type="EMBL" id="JBHMCG010000169">
    <property type="protein sequence ID" value="MFB9578223.1"/>
    <property type="molecule type" value="Genomic_DNA"/>
</dbReference>
<dbReference type="SUPFAM" id="SSF56672">
    <property type="entry name" value="DNA/RNA polymerases"/>
    <property type="match status" value="1"/>
</dbReference>
<comment type="caution">
    <text evidence="2">The sequence shown here is derived from an EMBL/GenBank/DDBJ whole genome shotgun (WGS) entry which is preliminary data.</text>
</comment>
<keyword evidence="2" id="KW-0808">Transferase</keyword>
<dbReference type="Pfam" id="PF00078">
    <property type="entry name" value="RVT_1"/>
    <property type="match status" value="1"/>
</dbReference>
<dbReference type="CDD" id="cd01651">
    <property type="entry name" value="RT_G2_intron"/>
    <property type="match status" value="1"/>
</dbReference>
<reference evidence="2 3" key="1">
    <citation type="submission" date="2024-09" db="EMBL/GenBank/DDBJ databases">
        <authorList>
            <person name="Sun Q."/>
            <person name="Mori K."/>
        </authorList>
    </citation>
    <scope>NUCLEOTIDE SEQUENCE [LARGE SCALE GENOMIC DNA]</scope>
    <source>
        <strain evidence="2 3">JCM 3331</strain>
    </source>
</reference>
<evidence type="ECO:0000313" key="3">
    <source>
        <dbReference type="Proteomes" id="UP001589710"/>
    </source>
</evidence>
<keyword evidence="2" id="KW-0548">Nucleotidyltransferase</keyword>
<proteinExistence type="predicted"/>
<sequence length="197" mass="22422">MQHALYRAAKAEPGRRFHVLGDKVHRRDVLRRAWAMVRRNNGAPGIDATTLTQVEEYGIDRLLDELAAEIKEGRWRPLPARRVFIPKPGSSAEQRPLSIPSVRDRIVQAALKIVLEPVFEADMLPCSFGFRPRRGAHDALQVLIDEAWRGRRWVVETDIANCFEAIPHEKLMQAVEERVCDRSVLKTSARELAASRS</sequence>
<dbReference type="Proteomes" id="UP001589710">
    <property type="component" value="Unassembled WGS sequence"/>
</dbReference>
<accession>A0ABV5RKA2</accession>
<keyword evidence="2" id="KW-0695">RNA-directed DNA polymerase</keyword>
<dbReference type="PANTHER" id="PTHR34047">
    <property type="entry name" value="NUCLEAR INTRON MATURASE 1, MITOCHONDRIAL-RELATED"/>
    <property type="match status" value="1"/>
</dbReference>